<keyword evidence="2" id="KW-1185">Reference proteome</keyword>
<accession>A0AA88L937</accession>
<dbReference type="AlphaFoldDB" id="A0AA88L937"/>
<comment type="caution">
    <text evidence="1">The sequence shown here is derived from an EMBL/GenBank/DDBJ whole genome shotgun (WGS) entry which is preliminary data.</text>
</comment>
<gene>
    <name evidence="1" type="ORF">QYM36_003799</name>
</gene>
<name>A0AA88L937_ARTSF</name>
<evidence type="ECO:0000313" key="1">
    <source>
        <dbReference type="EMBL" id="KAK2721617.1"/>
    </source>
</evidence>
<sequence length="103" mass="11630">MKFDLELSAINVTGKYFDCVQVDGCNFHFSQCLYRKVQALGVVSLYQPKTQEKIELRTHVRKVTALVHIPVAEIGDAWLDVIEQAPESSVHFNDYVCRAAASE</sequence>
<evidence type="ECO:0000313" key="2">
    <source>
        <dbReference type="Proteomes" id="UP001187531"/>
    </source>
</evidence>
<dbReference type="Proteomes" id="UP001187531">
    <property type="component" value="Unassembled WGS sequence"/>
</dbReference>
<dbReference type="EMBL" id="JAVRJZ010000006">
    <property type="protein sequence ID" value="KAK2721617.1"/>
    <property type="molecule type" value="Genomic_DNA"/>
</dbReference>
<proteinExistence type="predicted"/>
<reference evidence="1" key="1">
    <citation type="submission" date="2023-07" db="EMBL/GenBank/DDBJ databases">
        <title>Chromosome-level genome assembly of Artemia franciscana.</title>
        <authorList>
            <person name="Jo E."/>
        </authorList>
    </citation>
    <scope>NUCLEOTIDE SEQUENCE</scope>
    <source>
        <tissue evidence="1">Whole body</tissue>
    </source>
</reference>
<organism evidence="1 2">
    <name type="scientific">Artemia franciscana</name>
    <name type="common">Brine shrimp</name>
    <name type="synonym">Artemia sanfranciscana</name>
    <dbReference type="NCBI Taxonomy" id="6661"/>
    <lineage>
        <taxon>Eukaryota</taxon>
        <taxon>Metazoa</taxon>
        <taxon>Ecdysozoa</taxon>
        <taxon>Arthropoda</taxon>
        <taxon>Crustacea</taxon>
        <taxon>Branchiopoda</taxon>
        <taxon>Anostraca</taxon>
        <taxon>Artemiidae</taxon>
        <taxon>Artemia</taxon>
    </lineage>
</organism>
<protein>
    <submittedName>
        <fullName evidence="1">Uncharacterized protein</fullName>
    </submittedName>
</protein>